<gene>
    <name evidence="6" type="ORF">JG687_00013179</name>
    <name evidence="7" type="ORF">PC110_g14938</name>
    <name evidence="1" type="ORF">PC113_g20965</name>
    <name evidence="2" type="ORF">PC115_g18835</name>
    <name evidence="3" type="ORF">PC117_g20976</name>
    <name evidence="4" type="ORF">PC118_g18897</name>
    <name evidence="5" type="ORF">PC129_g18097</name>
</gene>
<dbReference type="EMBL" id="RCMI01001006">
    <property type="protein sequence ID" value="KAG2892399.1"/>
    <property type="molecule type" value="Genomic_DNA"/>
</dbReference>
<protein>
    <submittedName>
        <fullName evidence="7">Uncharacterized protein</fullName>
    </submittedName>
</protein>
<evidence type="ECO:0000313" key="8">
    <source>
        <dbReference type="Proteomes" id="UP000251314"/>
    </source>
</evidence>
<keyword evidence="8" id="KW-1185">Reference proteome</keyword>
<dbReference type="EMBL" id="MJFZ01000473">
    <property type="protein sequence ID" value="RAW28696.1"/>
    <property type="molecule type" value="Genomic_DNA"/>
</dbReference>
<name>A0A329RYQ3_9STRA</name>
<organism evidence="7 8">
    <name type="scientific">Phytophthora cactorum</name>
    <dbReference type="NCBI Taxonomy" id="29920"/>
    <lineage>
        <taxon>Eukaryota</taxon>
        <taxon>Sar</taxon>
        <taxon>Stramenopiles</taxon>
        <taxon>Oomycota</taxon>
        <taxon>Peronosporomycetes</taxon>
        <taxon>Peronosporales</taxon>
        <taxon>Peronosporaceae</taxon>
        <taxon>Phytophthora</taxon>
    </lineage>
</organism>
<dbReference type="Proteomes" id="UP000251314">
    <property type="component" value="Unassembled WGS sequence"/>
</dbReference>
<evidence type="ECO:0000313" key="4">
    <source>
        <dbReference type="EMBL" id="KAG2966893.1"/>
    </source>
</evidence>
<reference evidence="7 8" key="1">
    <citation type="submission" date="2018-01" db="EMBL/GenBank/DDBJ databases">
        <title>Draft genome of the strawberry crown rot pathogen Phytophthora cactorum.</title>
        <authorList>
            <person name="Armitage A.D."/>
            <person name="Lysoe E."/>
            <person name="Nellist C.F."/>
            <person name="Harrison R.J."/>
            <person name="Brurberg M.B."/>
        </authorList>
    </citation>
    <scope>NUCLEOTIDE SEQUENCE [LARGE SCALE GENOMIC DNA]</scope>
    <source>
        <strain evidence="7 8">10300</strain>
    </source>
</reference>
<evidence type="ECO:0000313" key="1">
    <source>
        <dbReference type="EMBL" id="KAG2831236.1"/>
    </source>
</evidence>
<dbReference type="Proteomes" id="UP000736787">
    <property type="component" value="Unassembled WGS sequence"/>
</dbReference>
<reference evidence="5" key="2">
    <citation type="submission" date="2018-05" db="EMBL/GenBank/DDBJ databases">
        <title>Effector identification in a new, highly contiguous assembly of the strawberry crown rot pathogen Phytophthora cactorum.</title>
        <authorList>
            <person name="Armitage A.D."/>
            <person name="Nellist C.F."/>
            <person name="Bates H."/>
            <person name="Vickerstaff R.J."/>
            <person name="Harrison R.J."/>
        </authorList>
    </citation>
    <scope>NUCLEOTIDE SEQUENCE</scope>
    <source>
        <strain evidence="1">15-7</strain>
        <strain evidence="2">4032</strain>
        <strain evidence="3">4040</strain>
        <strain evidence="4">P415</strain>
        <strain evidence="5">P421</strain>
    </source>
</reference>
<dbReference type="Proteomes" id="UP000735874">
    <property type="component" value="Unassembled WGS sequence"/>
</dbReference>
<reference evidence="6" key="3">
    <citation type="submission" date="2021-01" db="EMBL/GenBank/DDBJ databases">
        <title>Phytophthora aleatoria, a newly-described species from Pinus radiata is distinct from Phytophthora cactorum isolates based on comparative genomics.</title>
        <authorList>
            <person name="Mcdougal R."/>
            <person name="Panda P."/>
            <person name="Williams N."/>
            <person name="Studholme D.J."/>
        </authorList>
    </citation>
    <scope>NUCLEOTIDE SEQUENCE</scope>
    <source>
        <strain evidence="6">NZFS 3830</strain>
    </source>
</reference>
<dbReference type="AlphaFoldDB" id="A0A329RYQ3"/>
<comment type="caution">
    <text evidence="7">The sequence shown here is derived from an EMBL/GenBank/DDBJ whole genome shotgun (WGS) entry which is preliminary data.</text>
</comment>
<dbReference type="EMBL" id="RCMK01001015">
    <property type="protein sequence ID" value="KAG2904669.1"/>
    <property type="molecule type" value="Genomic_DNA"/>
</dbReference>
<dbReference type="VEuPathDB" id="FungiDB:PC110_g14938"/>
<dbReference type="Proteomes" id="UP000697107">
    <property type="component" value="Unassembled WGS sequence"/>
</dbReference>
<evidence type="ECO:0000313" key="2">
    <source>
        <dbReference type="EMBL" id="KAG2892399.1"/>
    </source>
</evidence>
<dbReference type="OrthoDB" id="93622at2759"/>
<dbReference type="STRING" id="29920.A0A329RYQ3"/>
<dbReference type="EMBL" id="RCMG01001287">
    <property type="protein sequence ID" value="KAG2831236.1"/>
    <property type="molecule type" value="Genomic_DNA"/>
</dbReference>
<dbReference type="Proteomes" id="UP000760860">
    <property type="component" value="Unassembled WGS sequence"/>
</dbReference>
<dbReference type="Proteomes" id="UP000774804">
    <property type="component" value="Unassembled WGS sequence"/>
</dbReference>
<accession>A0A329RYQ3</accession>
<proteinExistence type="predicted"/>
<evidence type="ECO:0000313" key="6">
    <source>
        <dbReference type="EMBL" id="KAG6952160.1"/>
    </source>
</evidence>
<dbReference type="EMBL" id="JAENGZ010000943">
    <property type="protein sequence ID" value="KAG6952160.1"/>
    <property type="molecule type" value="Genomic_DNA"/>
</dbReference>
<dbReference type="Proteomes" id="UP000688947">
    <property type="component" value="Unassembled WGS sequence"/>
</dbReference>
<dbReference type="EMBL" id="RCMV01001022">
    <property type="protein sequence ID" value="KAG3210918.1"/>
    <property type="molecule type" value="Genomic_DNA"/>
</dbReference>
<evidence type="ECO:0000313" key="3">
    <source>
        <dbReference type="EMBL" id="KAG2904669.1"/>
    </source>
</evidence>
<evidence type="ECO:0000313" key="7">
    <source>
        <dbReference type="EMBL" id="RAW28696.1"/>
    </source>
</evidence>
<sequence length="107" mass="12548">MLAVLDDHDIERRAELAEFSRQPLHDDDLDDQDSPCPILDSWYNEGGDEAVRRLTNFPPREFNRLWANVRPHETRYWNVDRGRRSTLSGKDVLFMTLSVLQHGERGI</sequence>
<evidence type="ECO:0000313" key="5">
    <source>
        <dbReference type="EMBL" id="KAG3210918.1"/>
    </source>
</evidence>
<dbReference type="EMBL" id="RCML01000975">
    <property type="protein sequence ID" value="KAG2966893.1"/>
    <property type="molecule type" value="Genomic_DNA"/>
</dbReference>